<organism evidence="1">
    <name type="scientific">bioreactor metagenome</name>
    <dbReference type="NCBI Taxonomy" id="1076179"/>
    <lineage>
        <taxon>unclassified sequences</taxon>
        <taxon>metagenomes</taxon>
        <taxon>ecological metagenomes</taxon>
    </lineage>
</organism>
<gene>
    <name evidence="1" type="ORF">SDC9_164693</name>
</gene>
<protein>
    <recommendedName>
        <fullName evidence="2">SGNH hydrolase-type esterase domain-containing protein</fullName>
    </recommendedName>
</protein>
<dbReference type="InterPro" id="IPR036514">
    <property type="entry name" value="SGNH_hydro_sf"/>
</dbReference>
<dbReference type="AlphaFoldDB" id="A0A645FU26"/>
<sequence>MEIRKCLPDAIIYVQGTLPVTREAEKRTDAIYDNNIASDYRRQTIELCGELKGQNIYYLDIPSIFIAEDGYMSDGVSFDGVHPVKKYVEIWREYLKTHAVINEASGN</sequence>
<comment type="caution">
    <text evidence="1">The sequence shown here is derived from an EMBL/GenBank/DDBJ whole genome shotgun (WGS) entry which is preliminary data.</text>
</comment>
<name>A0A645FU26_9ZZZZ</name>
<dbReference type="Gene3D" id="3.40.50.1110">
    <property type="entry name" value="SGNH hydrolase"/>
    <property type="match status" value="1"/>
</dbReference>
<evidence type="ECO:0008006" key="2">
    <source>
        <dbReference type="Google" id="ProtNLM"/>
    </source>
</evidence>
<reference evidence="1" key="1">
    <citation type="submission" date="2019-08" db="EMBL/GenBank/DDBJ databases">
        <authorList>
            <person name="Kucharzyk K."/>
            <person name="Murdoch R.W."/>
            <person name="Higgins S."/>
            <person name="Loffler F."/>
        </authorList>
    </citation>
    <scope>NUCLEOTIDE SEQUENCE</scope>
</reference>
<dbReference type="SUPFAM" id="SSF52266">
    <property type="entry name" value="SGNH hydrolase"/>
    <property type="match status" value="1"/>
</dbReference>
<dbReference type="EMBL" id="VSSQ01064442">
    <property type="protein sequence ID" value="MPN17340.1"/>
    <property type="molecule type" value="Genomic_DNA"/>
</dbReference>
<accession>A0A645FU26</accession>
<evidence type="ECO:0000313" key="1">
    <source>
        <dbReference type="EMBL" id="MPN17340.1"/>
    </source>
</evidence>
<proteinExistence type="predicted"/>